<name>A0A6A7BQV9_9PEZI</name>
<sequence length="206" mass="22326">MQEAGDEARPDRSPAGCIDVQIRDLVDEINAKPDYITTSSCAGRCVVYLEGGGSKGGKGGGRWLYTTHEAHTLQLDEQDICKTLGLSNGPAKFPQDPETARYVHFKFEPMILHMRAATVAAAQKVLTAALQAGFRESGAQVPGGRFPLVAVRSSGLALDCLVGFIEGDVVKLMVEPNYLQTLMGVASKRFEQNTLRIERFRQALAS</sequence>
<dbReference type="PANTHER" id="PTHR48418">
    <property type="entry name" value="TRNA WYBUTOSINE-SYNTHESIZING PROTEIN 3"/>
    <property type="match status" value="1"/>
</dbReference>
<evidence type="ECO:0000256" key="8">
    <source>
        <dbReference type="ARBA" id="ARBA00049202"/>
    </source>
</evidence>
<dbReference type="Pfam" id="PF02676">
    <property type="entry name" value="TYW3"/>
    <property type="match status" value="1"/>
</dbReference>
<proteinExistence type="inferred from homology"/>
<dbReference type="InterPro" id="IPR036602">
    <property type="entry name" value="tRNA_yW-synthesising-like_sf"/>
</dbReference>
<gene>
    <name evidence="10" type="ORF">K470DRAFT_223058</name>
</gene>
<evidence type="ECO:0000313" key="10">
    <source>
        <dbReference type="EMBL" id="KAF2857600.1"/>
    </source>
</evidence>
<accession>A0A6A7BQV9</accession>
<keyword evidence="4" id="KW-0808">Transferase</keyword>
<comment type="catalytic activity">
    <reaction evidence="8">
        <text>4-demethyl-7-[(3S)-3-amino-3-carboxypropyl]wyosine(37) in tRNA(Phe) + S-adenosyl-L-methionine = 7-[(3S)-3-amino-3-carboxypropyl]wyosine(37) in tRNA(Phe) + S-adenosyl-L-homocysteine + H(+)</text>
        <dbReference type="Rhea" id="RHEA:36635"/>
        <dbReference type="Rhea" id="RHEA-COMP:10378"/>
        <dbReference type="Rhea" id="RHEA-COMP:10379"/>
        <dbReference type="ChEBI" id="CHEBI:15378"/>
        <dbReference type="ChEBI" id="CHEBI:57856"/>
        <dbReference type="ChEBI" id="CHEBI:59789"/>
        <dbReference type="ChEBI" id="CHEBI:73543"/>
        <dbReference type="ChEBI" id="CHEBI:73550"/>
        <dbReference type="EC" id="2.1.1.282"/>
    </reaction>
</comment>
<comment type="similarity">
    <text evidence="1">Belongs to the TYW3 family.</text>
</comment>
<reference evidence="10" key="1">
    <citation type="journal article" date="2020" name="Stud. Mycol.">
        <title>101 Dothideomycetes genomes: a test case for predicting lifestyles and emergence of pathogens.</title>
        <authorList>
            <person name="Haridas S."/>
            <person name="Albert R."/>
            <person name="Binder M."/>
            <person name="Bloem J."/>
            <person name="Labutti K."/>
            <person name="Salamov A."/>
            <person name="Andreopoulos B."/>
            <person name="Baker S."/>
            <person name="Barry K."/>
            <person name="Bills G."/>
            <person name="Bluhm B."/>
            <person name="Cannon C."/>
            <person name="Castanera R."/>
            <person name="Culley D."/>
            <person name="Daum C."/>
            <person name="Ezra D."/>
            <person name="Gonzalez J."/>
            <person name="Henrissat B."/>
            <person name="Kuo A."/>
            <person name="Liang C."/>
            <person name="Lipzen A."/>
            <person name="Lutzoni F."/>
            <person name="Magnuson J."/>
            <person name="Mondo S."/>
            <person name="Nolan M."/>
            <person name="Ohm R."/>
            <person name="Pangilinan J."/>
            <person name="Park H.-J."/>
            <person name="Ramirez L."/>
            <person name="Alfaro M."/>
            <person name="Sun H."/>
            <person name="Tritt A."/>
            <person name="Yoshinaga Y."/>
            <person name="Zwiers L.-H."/>
            <person name="Turgeon B."/>
            <person name="Goodwin S."/>
            <person name="Spatafora J."/>
            <person name="Crous P."/>
            <person name="Grigoriev I."/>
        </authorList>
    </citation>
    <scope>NUCLEOTIDE SEQUENCE</scope>
    <source>
        <strain evidence="10">CBS 480.64</strain>
    </source>
</reference>
<keyword evidence="5" id="KW-0949">S-adenosyl-L-methionine</keyword>
<evidence type="ECO:0000256" key="3">
    <source>
        <dbReference type="ARBA" id="ARBA00022603"/>
    </source>
</evidence>
<evidence type="ECO:0000259" key="9">
    <source>
        <dbReference type="Pfam" id="PF02676"/>
    </source>
</evidence>
<evidence type="ECO:0000256" key="2">
    <source>
        <dbReference type="ARBA" id="ARBA00012750"/>
    </source>
</evidence>
<dbReference type="Proteomes" id="UP000799421">
    <property type="component" value="Unassembled WGS sequence"/>
</dbReference>
<dbReference type="PANTHER" id="PTHR48418:SF1">
    <property type="entry name" value="TRNA WYBUTOSINE-SYNTHESIZING PROTEIN 3"/>
    <property type="match status" value="1"/>
</dbReference>
<dbReference type="GO" id="GO:0008033">
    <property type="term" value="P:tRNA processing"/>
    <property type="evidence" value="ECO:0007669"/>
    <property type="project" value="UniProtKB-KW"/>
</dbReference>
<keyword evidence="6" id="KW-0819">tRNA processing</keyword>
<dbReference type="SUPFAM" id="SSF111278">
    <property type="entry name" value="SSo0622-like"/>
    <property type="match status" value="1"/>
</dbReference>
<feature type="domain" description="tRNA wybutosine-synthesizing protein" evidence="9">
    <location>
        <begin position="9"/>
        <end position="205"/>
    </location>
</feature>
<keyword evidence="3" id="KW-0489">Methyltransferase</keyword>
<dbReference type="InterPro" id="IPR003827">
    <property type="entry name" value="tRNA_yW-synthesising"/>
</dbReference>
<dbReference type="Gene3D" id="3.30.1960.10">
    <property type="entry name" value="tRNA wybutosine-synthesizing-like"/>
    <property type="match status" value="1"/>
</dbReference>
<dbReference type="EC" id="2.1.1.282" evidence="2"/>
<organism evidence="10 11">
    <name type="scientific">Piedraia hortae CBS 480.64</name>
    <dbReference type="NCBI Taxonomy" id="1314780"/>
    <lineage>
        <taxon>Eukaryota</taxon>
        <taxon>Fungi</taxon>
        <taxon>Dikarya</taxon>
        <taxon>Ascomycota</taxon>
        <taxon>Pezizomycotina</taxon>
        <taxon>Dothideomycetes</taxon>
        <taxon>Dothideomycetidae</taxon>
        <taxon>Capnodiales</taxon>
        <taxon>Piedraiaceae</taxon>
        <taxon>Piedraia</taxon>
    </lineage>
</organism>
<evidence type="ECO:0000256" key="5">
    <source>
        <dbReference type="ARBA" id="ARBA00022691"/>
    </source>
</evidence>
<dbReference type="EMBL" id="MU006035">
    <property type="protein sequence ID" value="KAF2857600.1"/>
    <property type="molecule type" value="Genomic_DNA"/>
</dbReference>
<keyword evidence="11" id="KW-1185">Reference proteome</keyword>
<evidence type="ECO:0000256" key="4">
    <source>
        <dbReference type="ARBA" id="ARBA00022679"/>
    </source>
</evidence>
<dbReference type="OrthoDB" id="263283at2759"/>
<dbReference type="GO" id="GO:0008168">
    <property type="term" value="F:methyltransferase activity"/>
    <property type="evidence" value="ECO:0007669"/>
    <property type="project" value="UniProtKB-KW"/>
</dbReference>
<protein>
    <recommendedName>
        <fullName evidence="2">tRNA(Phe) 7-[(3-amino-3-carboxypropyl)-4-demethylwyosine(37)-N(4)]-methyltransferase</fullName>
        <ecNumber evidence="2">2.1.1.282</ecNumber>
    </recommendedName>
    <alternativeName>
        <fullName evidence="7">tRNA(Phe) 7-((3-amino-3-carboxypropyl)-4-demethylwyosine(37)-N(4))-methyltransferase</fullName>
    </alternativeName>
</protein>
<evidence type="ECO:0000256" key="6">
    <source>
        <dbReference type="ARBA" id="ARBA00022694"/>
    </source>
</evidence>
<dbReference type="AlphaFoldDB" id="A0A6A7BQV9"/>
<evidence type="ECO:0000256" key="7">
    <source>
        <dbReference type="ARBA" id="ARBA00030554"/>
    </source>
</evidence>
<dbReference type="GO" id="GO:0032259">
    <property type="term" value="P:methylation"/>
    <property type="evidence" value="ECO:0007669"/>
    <property type="project" value="UniProtKB-KW"/>
</dbReference>
<evidence type="ECO:0000256" key="1">
    <source>
        <dbReference type="ARBA" id="ARBA00008569"/>
    </source>
</evidence>
<evidence type="ECO:0000313" key="11">
    <source>
        <dbReference type="Proteomes" id="UP000799421"/>
    </source>
</evidence>